<evidence type="ECO:0000313" key="3">
    <source>
        <dbReference type="Proteomes" id="UP000522081"/>
    </source>
</evidence>
<dbReference type="InterPro" id="IPR011990">
    <property type="entry name" value="TPR-like_helical_dom_sf"/>
</dbReference>
<evidence type="ECO:0000256" key="1">
    <source>
        <dbReference type="SAM" id="SignalP"/>
    </source>
</evidence>
<comment type="caution">
    <text evidence="2">The sequence shown here is derived from an EMBL/GenBank/DDBJ whole genome shotgun (WGS) entry which is preliminary data.</text>
</comment>
<evidence type="ECO:0000313" key="2">
    <source>
        <dbReference type="EMBL" id="NYH94367.1"/>
    </source>
</evidence>
<sequence length="516" mass="57143">MKFSRVALAAIALFSASSARAEWMEATSDHFVIYADESERKLRAFAEKLERYNSAMAFVTKTKSTKPTPSNRVTIYVVGSGQAVRKLHGSGSSFVNGFYIPRAGGSIAIVPEVEDSRRELTFSMVTLLHEYAHHFTRSVTSFPMPRWMGEGSAEFFSSAKFEKDDSVWLGRPATHRAGELLYAKDVSVEELLDPAVYAKNKRNSRLYDAFYGRSWLLYHYLVFDESRKGQLDTYSRLLAGGAEPLAAAEQAFGNIQQLEDDLDSYYKQRRMPAFKLSADRLQPGPINVRPLREGEAEMMPVRIRSRRGVDEETAKDVLADARKVASAYPSDPMVLTALAEAEHDAGNDELAVAAADKALALDPRQTDAYVQKGFALFRIAENTEGDERKAAFERVRKVFVALNRLENDHPLPLIYYYRSFAAEGVNVPDIAKQGLARASQLAPFDLGLHMQLAQMYANEFKFDFARAHLRPVAFNPHGGSLAEAAEAMLEEIEVAEPAPNSAGASIGVAKEAQGGS</sequence>
<name>A0A7Y9XTX3_9SPHN</name>
<dbReference type="EMBL" id="JACBZF010000001">
    <property type="protein sequence ID" value="NYH94367.1"/>
    <property type="molecule type" value="Genomic_DNA"/>
</dbReference>
<protein>
    <submittedName>
        <fullName evidence="2">Tetratricopeptide (TPR) repeat protein</fullName>
    </submittedName>
</protein>
<dbReference type="RefSeq" id="WP_179406292.1">
    <property type="nucleotide sequence ID" value="NZ_BMGF01000001.1"/>
</dbReference>
<feature type="chain" id="PRO_5031001252" evidence="1">
    <location>
        <begin position="22"/>
        <end position="516"/>
    </location>
</feature>
<dbReference type="Proteomes" id="UP000522081">
    <property type="component" value="Unassembled WGS sequence"/>
</dbReference>
<keyword evidence="1" id="KW-0732">Signal</keyword>
<organism evidence="2 3">
    <name type="scientific">Novosphingobium marinum</name>
    <dbReference type="NCBI Taxonomy" id="1514948"/>
    <lineage>
        <taxon>Bacteria</taxon>
        <taxon>Pseudomonadati</taxon>
        <taxon>Pseudomonadota</taxon>
        <taxon>Alphaproteobacteria</taxon>
        <taxon>Sphingomonadales</taxon>
        <taxon>Sphingomonadaceae</taxon>
        <taxon>Novosphingobium</taxon>
    </lineage>
</organism>
<dbReference type="AlphaFoldDB" id="A0A7Y9XTX3"/>
<accession>A0A7Y9XTX3</accession>
<feature type="signal peptide" evidence="1">
    <location>
        <begin position="1"/>
        <end position="21"/>
    </location>
</feature>
<proteinExistence type="predicted"/>
<dbReference type="Gene3D" id="1.25.40.10">
    <property type="entry name" value="Tetratricopeptide repeat domain"/>
    <property type="match status" value="1"/>
</dbReference>
<keyword evidence="3" id="KW-1185">Reference proteome</keyword>
<dbReference type="SUPFAM" id="SSF48452">
    <property type="entry name" value="TPR-like"/>
    <property type="match status" value="1"/>
</dbReference>
<gene>
    <name evidence="2" type="ORF">FHS75_000672</name>
</gene>
<reference evidence="2 3" key="1">
    <citation type="submission" date="2020-07" db="EMBL/GenBank/DDBJ databases">
        <title>Genomic Encyclopedia of Type Strains, Phase IV (KMG-IV): sequencing the most valuable type-strain genomes for metagenomic binning, comparative biology and taxonomic classification.</title>
        <authorList>
            <person name="Goeker M."/>
        </authorList>
    </citation>
    <scope>NUCLEOTIDE SEQUENCE [LARGE SCALE GENOMIC DNA]</scope>
    <source>
        <strain evidence="2 3">DSM 29043</strain>
    </source>
</reference>